<dbReference type="RefSeq" id="XP_026192066.1">
    <property type="nucleotide sequence ID" value="XM_026336281.1"/>
</dbReference>
<gene>
    <name evidence="3" type="primary">LOC34618183</name>
</gene>
<feature type="compositionally biased region" description="Basic and acidic residues" evidence="1">
    <location>
        <begin position="369"/>
        <end position="380"/>
    </location>
</feature>
<dbReference type="AlphaFoldDB" id="A0A6P6RW10"/>
<keyword evidence="2" id="KW-1185">Reference proteome</keyword>
<dbReference type="GeneID" id="34618183"/>
<evidence type="ECO:0000256" key="1">
    <source>
        <dbReference type="SAM" id="MobiDB-lite"/>
    </source>
</evidence>
<dbReference type="Proteomes" id="UP000515125">
    <property type="component" value="Unplaced"/>
</dbReference>
<organism evidence="2 3">
    <name type="scientific">Cyclospora cayetanensis</name>
    <dbReference type="NCBI Taxonomy" id="88456"/>
    <lineage>
        <taxon>Eukaryota</taxon>
        <taxon>Sar</taxon>
        <taxon>Alveolata</taxon>
        <taxon>Apicomplexa</taxon>
        <taxon>Conoidasida</taxon>
        <taxon>Coccidia</taxon>
        <taxon>Eucoccidiorida</taxon>
        <taxon>Eimeriorina</taxon>
        <taxon>Eimeriidae</taxon>
        <taxon>Cyclospora</taxon>
    </lineage>
</organism>
<protein>
    <submittedName>
        <fullName evidence="3">Uncharacterized protein LOC34618183</fullName>
    </submittedName>
</protein>
<name>A0A6P6RW10_9EIME</name>
<proteinExistence type="predicted"/>
<sequence length="493" mass="53520">MKDSNYASASIVARCLMHRDNIKLFSSLEALEATVFGPCLSKALRASSRTAPTPPGSAYRSRRDSLLAQTAAVGGFSAQRSDSPSKTTSAKEAEVLTAQHLQKKIHSYRLVLIDEDYCGPIVSAFGLPQILEFMLAYTCAVCCQVLPRRWQTLVTPSSFPPAPLSSGASPVVREEERPPHLQDLLFASSGRVLRCDSLRLEDVSLSDRFCVLESFELKTLTMPLVAGGLAPGSFSRGVLPFANAGGLQGDRTCACDACCTTQCKGNEASRLCLCFFCAKDRHLEAARQRRAFVRGNAVCGIELAGLCAGLVLRSHILVDEDLSLTPSASLLAFLPEEFPLSTHHVIMVGSGEHMPNRTRCRRAEVVQEGREVRKGADRRKGGTPLGDAEGDRRVESDGRVDAYGPVGQLHLTSGPFRDASASFSSSQEDNEGLLVAPWLNLRLQQPKCHWKFSAICDGMRQLDFSLELSLRDLYETARSCSDVDPTEGSSGES</sequence>
<evidence type="ECO:0000313" key="3">
    <source>
        <dbReference type="RefSeq" id="XP_026192066.1"/>
    </source>
</evidence>
<feature type="region of interest" description="Disordered" evidence="1">
    <location>
        <begin position="369"/>
        <end position="399"/>
    </location>
</feature>
<feature type="compositionally biased region" description="Basic and acidic residues" evidence="1">
    <location>
        <begin position="389"/>
        <end position="399"/>
    </location>
</feature>
<dbReference type="OrthoDB" id="347272at2759"/>
<reference evidence="3" key="1">
    <citation type="submission" date="2025-08" db="UniProtKB">
        <authorList>
            <consortium name="RefSeq"/>
        </authorList>
    </citation>
    <scope>IDENTIFICATION</scope>
</reference>
<accession>A0A6P6RW10</accession>
<evidence type="ECO:0000313" key="2">
    <source>
        <dbReference type="Proteomes" id="UP000515125"/>
    </source>
</evidence>